<dbReference type="Gene3D" id="3.20.20.80">
    <property type="entry name" value="Glycosidases"/>
    <property type="match status" value="1"/>
</dbReference>
<evidence type="ECO:0000256" key="4">
    <source>
        <dbReference type="ARBA" id="ARBA00013303"/>
    </source>
</evidence>
<feature type="compositionally biased region" description="Low complexity" evidence="8">
    <location>
        <begin position="722"/>
        <end position="737"/>
    </location>
</feature>
<sequence length="1032" mass="112940">MVDSPVGSPAGSHVGSHVGFHGGFHEDPGPGSGRRAARADFVSDAPRLPLNGRWRFRLSDTAEGTGPALPDPDLDDASWETIRVPSHWVLEGHDRPLYTNTAYPFPLDPPHLPEQNPTGDYRLRFDLPSGWPGEGLSVLRFQGVDSCGTVWLNGELLGHSKGSRLPFEFDVSGLVRPHGNLLAVRVHRWSSGSYLEDQDMWWLPGIFRDVELLARPAGGIDDFTVHASYSSGSGSLLVTADAPGLVEIPELGLSVPTGERVTIERVEPWSAEHPRLYRGTLSAAGERVDLAIGFRTVEVSGGRLLVNGVPVLFRGVNRHEHDPERGRSLDRDTMIRDIELMKRHNVNAVRTAHYPPHPEFLRLCDEYGLWVVDECDIETHGFIYAGWAGNPPDEPMWRPALLDRARRMVERDKNHPSVVIWSLGNESGAGAAFADIEEWIRGRDPSRPLHYERDPSYRHSDFYSLMYPSLDDLERIGQRKESAPEGVVPDSADDVRRRGLPFLLCEYAHAMGNGPGSLADYQAILESYERFCGGFVWEWIDHGLSGRDAYGRTYYRHGGDIDYQPNGERYCLDGLLFPDRTPSPGLGELRAALQPVGIAVEGGSVVITNKHDAIDLGHLTFRWFTEVDGVRAPVGAGAGAGTGGGTLAVPRCRARESVRVPLPEMAVAAEGETWLTVEAVLASDTRWAPAGHVVATGQTRLGTTPHRRPTPALDLALALAPNLSPDLDPDSTPDLAPGPAPVSLLAPESSEGGASGRLRLGAAAFDGRTGRLLSLGGVELAGPVLDVWRAPTENDRGQGPRNALAADWEAVGLDRFLHRTGDIERPDDRTLVVHGRSGPATRTLGFRTTCTWRWQDGALTLLIEADPVGDWHDTAYGHLSVTPPRMGARFALPGGYTEVTWFGRGPGESYADSRAAALVGRYSRSIDALQTRYVVPQENGNHVETRWLEVSGPGLATLRVDGEPYVDFTARRWTSEALQAARRPYDLTDSGRVWLNLDHGQQGLGSASCGPALPEHYRLPIRRYSWSMTLTV</sequence>
<dbReference type="GO" id="GO:0016787">
    <property type="term" value="F:hydrolase activity"/>
    <property type="evidence" value="ECO:0007669"/>
    <property type="project" value="UniProtKB-KW"/>
</dbReference>
<dbReference type="InterPro" id="IPR008979">
    <property type="entry name" value="Galactose-bd-like_sf"/>
</dbReference>
<dbReference type="InterPro" id="IPR013783">
    <property type="entry name" value="Ig-like_fold"/>
</dbReference>
<dbReference type="Pfam" id="PF02837">
    <property type="entry name" value="Glyco_hydro_2_N"/>
    <property type="match status" value="1"/>
</dbReference>
<dbReference type="InterPro" id="IPR004199">
    <property type="entry name" value="B-gal_small/dom_5"/>
</dbReference>
<evidence type="ECO:0000256" key="3">
    <source>
        <dbReference type="ARBA" id="ARBA00012756"/>
    </source>
</evidence>
<dbReference type="InterPro" id="IPR023230">
    <property type="entry name" value="Glyco_hydro_2_CS"/>
</dbReference>
<dbReference type="PRINTS" id="PR00132">
    <property type="entry name" value="GLHYDRLASE2"/>
</dbReference>
<keyword evidence="11" id="KW-1185">Reference proteome</keyword>
<dbReference type="InterPro" id="IPR006101">
    <property type="entry name" value="Glyco_hydro_2"/>
</dbReference>
<dbReference type="InterPro" id="IPR036156">
    <property type="entry name" value="Beta-gal/glucu_dom_sf"/>
</dbReference>
<evidence type="ECO:0000313" key="10">
    <source>
        <dbReference type="EMBL" id="GAA3534512.1"/>
    </source>
</evidence>
<evidence type="ECO:0000256" key="8">
    <source>
        <dbReference type="SAM" id="MobiDB-lite"/>
    </source>
</evidence>
<dbReference type="SUPFAM" id="SSF49303">
    <property type="entry name" value="beta-Galactosidase/glucuronidase domain"/>
    <property type="match status" value="2"/>
</dbReference>
<dbReference type="InterPro" id="IPR032312">
    <property type="entry name" value="LacZ_4"/>
</dbReference>
<dbReference type="InterPro" id="IPR014718">
    <property type="entry name" value="GH-type_carb-bd"/>
</dbReference>
<evidence type="ECO:0000259" key="9">
    <source>
        <dbReference type="SMART" id="SM01038"/>
    </source>
</evidence>
<evidence type="ECO:0000256" key="5">
    <source>
        <dbReference type="ARBA" id="ARBA00022801"/>
    </source>
</evidence>
<dbReference type="SUPFAM" id="SSF51445">
    <property type="entry name" value="(Trans)glycosidases"/>
    <property type="match status" value="1"/>
</dbReference>
<evidence type="ECO:0000256" key="7">
    <source>
        <dbReference type="ARBA" id="ARBA00032230"/>
    </source>
</evidence>
<dbReference type="PROSITE" id="PS00608">
    <property type="entry name" value="GLYCOSYL_HYDROL_F2_2"/>
    <property type="match status" value="1"/>
</dbReference>
<keyword evidence="5 10" id="KW-0378">Hydrolase</keyword>
<evidence type="ECO:0000313" key="11">
    <source>
        <dbReference type="Proteomes" id="UP001500630"/>
    </source>
</evidence>
<gene>
    <name evidence="10" type="ORF">GCM10022419_012450</name>
</gene>
<dbReference type="Pfam" id="PF16353">
    <property type="entry name" value="LacZ_4"/>
    <property type="match status" value="1"/>
</dbReference>
<dbReference type="Gene3D" id="2.70.98.10">
    <property type="match status" value="1"/>
</dbReference>
<dbReference type="Proteomes" id="UP001500630">
    <property type="component" value="Unassembled WGS sequence"/>
</dbReference>
<reference evidence="11" key="1">
    <citation type="journal article" date="2019" name="Int. J. Syst. Evol. Microbiol.">
        <title>The Global Catalogue of Microorganisms (GCM) 10K type strain sequencing project: providing services to taxonomists for standard genome sequencing and annotation.</title>
        <authorList>
            <consortium name="The Broad Institute Genomics Platform"/>
            <consortium name="The Broad Institute Genome Sequencing Center for Infectious Disease"/>
            <person name="Wu L."/>
            <person name="Ma J."/>
        </authorList>
    </citation>
    <scope>NUCLEOTIDE SEQUENCE [LARGE SCALE GENOMIC DNA]</scope>
    <source>
        <strain evidence="11">JCM 17326</strain>
    </source>
</reference>
<dbReference type="InterPro" id="IPR050347">
    <property type="entry name" value="Bact_Beta-galactosidase"/>
</dbReference>
<accession>A0ABP6VI66</accession>
<keyword evidence="6" id="KW-0326">Glycosidase</keyword>
<dbReference type="EMBL" id="BAABDQ010000002">
    <property type="protein sequence ID" value="GAA3534512.1"/>
    <property type="molecule type" value="Genomic_DNA"/>
</dbReference>
<evidence type="ECO:0000256" key="1">
    <source>
        <dbReference type="ARBA" id="ARBA00001412"/>
    </source>
</evidence>
<evidence type="ECO:0000256" key="2">
    <source>
        <dbReference type="ARBA" id="ARBA00007401"/>
    </source>
</evidence>
<feature type="region of interest" description="Disordered" evidence="8">
    <location>
        <begin position="1"/>
        <end position="37"/>
    </location>
</feature>
<dbReference type="RefSeq" id="WP_345559568.1">
    <property type="nucleotide sequence ID" value="NZ_BAABDQ010000002.1"/>
</dbReference>
<evidence type="ECO:0000256" key="6">
    <source>
        <dbReference type="ARBA" id="ARBA00023295"/>
    </source>
</evidence>
<dbReference type="PANTHER" id="PTHR46323">
    <property type="entry name" value="BETA-GALACTOSIDASE"/>
    <property type="match status" value="1"/>
</dbReference>
<dbReference type="EC" id="3.2.1.23" evidence="3"/>
<comment type="similarity">
    <text evidence="2">Belongs to the glycosyl hydrolase 2 family.</text>
</comment>
<dbReference type="SUPFAM" id="SSF74650">
    <property type="entry name" value="Galactose mutarotase-like"/>
    <property type="match status" value="1"/>
</dbReference>
<dbReference type="SUPFAM" id="SSF49785">
    <property type="entry name" value="Galactose-binding domain-like"/>
    <property type="match status" value="1"/>
</dbReference>
<organism evidence="10 11">
    <name type="scientific">Nonomuraea rosea</name>
    <dbReference type="NCBI Taxonomy" id="638574"/>
    <lineage>
        <taxon>Bacteria</taxon>
        <taxon>Bacillati</taxon>
        <taxon>Actinomycetota</taxon>
        <taxon>Actinomycetes</taxon>
        <taxon>Streptosporangiales</taxon>
        <taxon>Streptosporangiaceae</taxon>
        <taxon>Nonomuraea</taxon>
    </lineage>
</organism>
<feature type="region of interest" description="Disordered" evidence="8">
    <location>
        <begin position="722"/>
        <end position="753"/>
    </location>
</feature>
<dbReference type="InterPro" id="IPR011013">
    <property type="entry name" value="Gal_mutarotase_sf_dom"/>
</dbReference>
<dbReference type="Pfam" id="PF02836">
    <property type="entry name" value="Glyco_hydro_2_C"/>
    <property type="match status" value="1"/>
</dbReference>
<dbReference type="InterPro" id="IPR006104">
    <property type="entry name" value="Glyco_hydro_2_N"/>
</dbReference>
<proteinExistence type="inferred from homology"/>
<name>A0ABP6VI66_9ACTN</name>
<dbReference type="InterPro" id="IPR023232">
    <property type="entry name" value="Glyco_hydro_2_AS"/>
</dbReference>
<dbReference type="InterPro" id="IPR017853">
    <property type="entry name" value="GH"/>
</dbReference>
<dbReference type="SMART" id="SM01038">
    <property type="entry name" value="Bgal_small_N"/>
    <property type="match status" value="1"/>
</dbReference>
<feature type="domain" description="Beta galactosidase small chain/" evidence="9">
    <location>
        <begin position="759"/>
        <end position="1031"/>
    </location>
</feature>
<dbReference type="Gene3D" id="2.60.40.10">
    <property type="entry name" value="Immunoglobulins"/>
    <property type="match status" value="2"/>
</dbReference>
<dbReference type="Pfam" id="PF02929">
    <property type="entry name" value="Bgal_small_N"/>
    <property type="match status" value="1"/>
</dbReference>
<protein>
    <recommendedName>
        <fullName evidence="4">Beta-galactosidase</fullName>
        <ecNumber evidence="3">3.2.1.23</ecNumber>
    </recommendedName>
    <alternativeName>
        <fullName evidence="7">Lactase</fullName>
    </alternativeName>
</protein>
<dbReference type="PANTHER" id="PTHR46323:SF2">
    <property type="entry name" value="BETA-GALACTOSIDASE"/>
    <property type="match status" value="1"/>
</dbReference>
<dbReference type="Gene3D" id="2.60.120.260">
    <property type="entry name" value="Galactose-binding domain-like"/>
    <property type="match status" value="1"/>
</dbReference>
<dbReference type="InterPro" id="IPR006103">
    <property type="entry name" value="Glyco_hydro_2_cat"/>
</dbReference>
<dbReference type="PROSITE" id="PS00719">
    <property type="entry name" value="GLYCOSYL_HYDROL_F2_1"/>
    <property type="match status" value="1"/>
</dbReference>
<comment type="caution">
    <text evidence="10">The sequence shown here is derived from an EMBL/GenBank/DDBJ whole genome shotgun (WGS) entry which is preliminary data.</text>
</comment>
<comment type="catalytic activity">
    <reaction evidence="1">
        <text>Hydrolysis of terminal non-reducing beta-D-galactose residues in beta-D-galactosides.</text>
        <dbReference type="EC" id="3.2.1.23"/>
    </reaction>
</comment>